<sequence length="561" mass="62464">MWSISNRWESEIGLLTRAFRGKAGGEGELAPLSPPSHASHLPFPCCCLSDFVADPKILQETAKVVRGRVEHGQKDNDLYKFLQSSDLSTADDAAIRSCRNFFLTEVRSFVQSVTGLELSRERVDLTSSLYQHSDYLLCHDDLLDNRRLAFVLYAPEPPEWGDDMGGQLELLGAGPEGEPGGVEVRLSPRFNSLVFFEVSTKSFHRVHEVLSPNAKRHSLNGWFHAATPAPLKPLQAGPKEDESLQKGLKKKEPLQREPKEKEHLQRRPKEEEGIGPSDRPRLEPPEAQTAFVEWVEEEYVLSAETVQAVRRDFEVRSEIQLTGFLNPGNLQRMKEEVKESLAPQSPPLWVPVGPANRRNYDVLSSLPEKSFKVLRSFLAVLDSEIFRNHLMTLTGLELPPRPPQLVLRLLKHGSFSLIRDQDVADLNPCLDLWISLPLGPGGFPEGGGGSVEYIAKDEAEPLLSIPPSEEGTLSLVFRDRETLWFHKYVNVLLKDHSLVWVHASFRVEESGSDASGSDASGTESGEDGVSEDEEADVPPKKPRLASSEEAPSFECSSSKDV</sequence>
<dbReference type="EMBL" id="OB661340">
    <property type="protein sequence ID" value="CAD7228003.1"/>
    <property type="molecule type" value="Genomic_DNA"/>
</dbReference>
<dbReference type="GO" id="GO:0006449">
    <property type="term" value="P:regulation of translational termination"/>
    <property type="evidence" value="ECO:0007669"/>
    <property type="project" value="TreeGrafter"/>
</dbReference>
<keyword evidence="6" id="KW-0560">Oxidoreductase</keyword>
<dbReference type="GO" id="GO:0031418">
    <property type="term" value="F:L-ascorbic acid binding"/>
    <property type="evidence" value="ECO:0007669"/>
    <property type="project" value="UniProtKB-KW"/>
</dbReference>
<feature type="region of interest" description="Disordered" evidence="10">
    <location>
        <begin position="228"/>
        <end position="283"/>
    </location>
</feature>
<dbReference type="InterPro" id="IPR019601">
    <property type="entry name" value="Oxoglutarate/Fe-dep_Oase_C"/>
</dbReference>
<dbReference type="Gene3D" id="2.60.120.620">
    <property type="entry name" value="q2cbj1_9rhob like domain"/>
    <property type="match status" value="2"/>
</dbReference>
<dbReference type="InterPro" id="IPR039558">
    <property type="entry name" value="TPA1/OFD1_N"/>
</dbReference>
<evidence type="ECO:0000256" key="9">
    <source>
        <dbReference type="ARBA" id="ARBA00047444"/>
    </source>
</evidence>
<evidence type="ECO:0000256" key="10">
    <source>
        <dbReference type="SAM" id="MobiDB-lite"/>
    </source>
</evidence>
<keyword evidence="7" id="KW-0408">Iron</keyword>
<dbReference type="InterPro" id="IPR005123">
    <property type="entry name" value="Oxoglu/Fe-dep_dioxygenase_dom"/>
</dbReference>
<dbReference type="Pfam" id="PF13661">
    <property type="entry name" value="2OG-FeII_Oxy_4"/>
    <property type="match status" value="1"/>
</dbReference>
<feature type="region of interest" description="Disordered" evidence="10">
    <location>
        <begin position="510"/>
        <end position="561"/>
    </location>
</feature>
<dbReference type="InterPro" id="IPR051842">
    <property type="entry name" value="uS12_prolyl_hydroxylase"/>
</dbReference>
<keyword evidence="4" id="KW-0847">Vitamin C</keyword>
<name>A0A7R8WAI6_9CRUS</name>
<comment type="catalytic activity">
    <reaction evidence="9">
        <text>[ribosomal protein uS12]-L-proline + 2-oxoglutarate + O2 = [ribosomal protein uS12]-(3S)-3-hydroxy-L-proline + succinate + CO2</text>
        <dbReference type="Rhea" id="RHEA:54156"/>
        <dbReference type="Rhea" id="RHEA-COMP:13816"/>
        <dbReference type="Rhea" id="RHEA-COMP:13818"/>
        <dbReference type="ChEBI" id="CHEBI:15379"/>
        <dbReference type="ChEBI" id="CHEBI:16526"/>
        <dbReference type="ChEBI" id="CHEBI:16810"/>
        <dbReference type="ChEBI" id="CHEBI:30031"/>
        <dbReference type="ChEBI" id="CHEBI:50342"/>
        <dbReference type="ChEBI" id="CHEBI:85428"/>
    </reaction>
</comment>
<gene>
    <name evidence="11" type="ORF">CTOB1V02_LOCUS5895</name>
</gene>
<evidence type="ECO:0000256" key="7">
    <source>
        <dbReference type="ARBA" id="ARBA00023004"/>
    </source>
</evidence>
<feature type="compositionally biased region" description="Acidic residues" evidence="10">
    <location>
        <begin position="524"/>
        <end position="536"/>
    </location>
</feature>
<dbReference type="GO" id="GO:0031543">
    <property type="term" value="F:peptidyl-proline dioxygenase activity"/>
    <property type="evidence" value="ECO:0007669"/>
    <property type="project" value="TreeGrafter"/>
</dbReference>
<evidence type="ECO:0000256" key="4">
    <source>
        <dbReference type="ARBA" id="ARBA00022896"/>
    </source>
</evidence>
<dbReference type="InterPro" id="IPR006620">
    <property type="entry name" value="Pro_4_hyd_alph"/>
</dbReference>
<reference evidence="11" key="1">
    <citation type="submission" date="2020-11" db="EMBL/GenBank/DDBJ databases">
        <authorList>
            <person name="Tran Van P."/>
        </authorList>
    </citation>
    <scope>NUCLEOTIDE SEQUENCE</scope>
</reference>
<evidence type="ECO:0000256" key="2">
    <source>
        <dbReference type="ARBA" id="ARBA00007443"/>
    </source>
</evidence>
<protein>
    <recommendedName>
        <fullName evidence="8">uS12 prolyl 3-hydroxylase</fullName>
    </recommendedName>
</protein>
<comment type="similarity">
    <text evidence="2">Belongs to the TPA1 family.</text>
</comment>
<dbReference type="Pfam" id="PF10637">
    <property type="entry name" value="Ofd1_CTDD"/>
    <property type="match status" value="1"/>
</dbReference>
<dbReference type="SMART" id="SM00702">
    <property type="entry name" value="P4Hc"/>
    <property type="match status" value="1"/>
</dbReference>
<dbReference type="OrthoDB" id="430522at2759"/>
<keyword evidence="5" id="KW-0223">Dioxygenase</keyword>
<evidence type="ECO:0000256" key="6">
    <source>
        <dbReference type="ARBA" id="ARBA00023002"/>
    </source>
</evidence>
<dbReference type="AlphaFoldDB" id="A0A7R8WAI6"/>
<feature type="compositionally biased region" description="Basic and acidic residues" evidence="10">
    <location>
        <begin position="238"/>
        <end position="283"/>
    </location>
</feature>
<dbReference type="PANTHER" id="PTHR12117">
    <property type="entry name" value="HISTONE ACETYLTRANSFERASE COMPLEX"/>
    <property type="match status" value="1"/>
</dbReference>
<dbReference type="PANTHER" id="PTHR12117:SF0">
    <property type="entry name" value="PROLYL 3-HYDROXYLASE OGFOD1"/>
    <property type="match status" value="1"/>
</dbReference>
<evidence type="ECO:0000256" key="1">
    <source>
        <dbReference type="ARBA" id="ARBA00001961"/>
    </source>
</evidence>
<dbReference type="PROSITE" id="PS51471">
    <property type="entry name" value="FE2OG_OXY"/>
    <property type="match status" value="1"/>
</dbReference>
<organism evidence="11">
    <name type="scientific">Cyprideis torosa</name>
    <dbReference type="NCBI Taxonomy" id="163714"/>
    <lineage>
        <taxon>Eukaryota</taxon>
        <taxon>Metazoa</taxon>
        <taxon>Ecdysozoa</taxon>
        <taxon>Arthropoda</taxon>
        <taxon>Crustacea</taxon>
        <taxon>Oligostraca</taxon>
        <taxon>Ostracoda</taxon>
        <taxon>Podocopa</taxon>
        <taxon>Podocopida</taxon>
        <taxon>Cytherocopina</taxon>
        <taxon>Cytheroidea</taxon>
        <taxon>Cytherideidae</taxon>
        <taxon>Cyprideis</taxon>
    </lineage>
</organism>
<dbReference type="GO" id="GO:0005737">
    <property type="term" value="C:cytoplasm"/>
    <property type="evidence" value="ECO:0007669"/>
    <property type="project" value="TreeGrafter"/>
</dbReference>
<feature type="compositionally biased region" description="Low complexity" evidence="10">
    <location>
        <begin position="512"/>
        <end position="523"/>
    </location>
</feature>
<keyword evidence="3" id="KW-0479">Metal-binding</keyword>
<comment type="cofactor">
    <cofactor evidence="1">
        <name>L-ascorbate</name>
        <dbReference type="ChEBI" id="CHEBI:38290"/>
    </cofactor>
</comment>
<evidence type="ECO:0000313" key="11">
    <source>
        <dbReference type="EMBL" id="CAD7228003.1"/>
    </source>
</evidence>
<evidence type="ECO:0000256" key="3">
    <source>
        <dbReference type="ARBA" id="ARBA00022723"/>
    </source>
</evidence>
<evidence type="ECO:0000256" key="8">
    <source>
        <dbReference type="ARBA" id="ARBA00029938"/>
    </source>
</evidence>
<evidence type="ECO:0000256" key="5">
    <source>
        <dbReference type="ARBA" id="ARBA00022964"/>
    </source>
</evidence>
<dbReference type="GO" id="GO:0005506">
    <property type="term" value="F:iron ion binding"/>
    <property type="evidence" value="ECO:0007669"/>
    <property type="project" value="InterPro"/>
</dbReference>
<accession>A0A7R8WAI6</accession>
<proteinExistence type="inferred from homology"/>